<organism evidence="1 2">
    <name type="scientific">Eumeta variegata</name>
    <name type="common">Bagworm moth</name>
    <name type="synonym">Eumeta japonica</name>
    <dbReference type="NCBI Taxonomy" id="151549"/>
    <lineage>
        <taxon>Eukaryota</taxon>
        <taxon>Metazoa</taxon>
        <taxon>Ecdysozoa</taxon>
        <taxon>Arthropoda</taxon>
        <taxon>Hexapoda</taxon>
        <taxon>Insecta</taxon>
        <taxon>Pterygota</taxon>
        <taxon>Neoptera</taxon>
        <taxon>Endopterygota</taxon>
        <taxon>Lepidoptera</taxon>
        <taxon>Glossata</taxon>
        <taxon>Ditrysia</taxon>
        <taxon>Tineoidea</taxon>
        <taxon>Psychidae</taxon>
        <taxon>Oiketicinae</taxon>
        <taxon>Eumeta</taxon>
    </lineage>
</organism>
<comment type="caution">
    <text evidence="1">The sequence shown here is derived from an EMBL/GenBank/DDBJ whole genome shotgun (WGS) entry which is preliminary data.</text>
</comment>
<dbReference type="OrthoDB" id="7503672at2759"/>
<keyword evidence="2" id="KW-1185">Reference proteome</keyword>
<gene>
    <name evidence="1" type="ORF">EVAR_98565_1</name>
</gene>
<evidence type="ECO:0000313" key="2">
    <source>
        <dbReference type="Proteomes" id="UP000299102"/>
    </source>
</evidence>
<sequence length="96" mass="10887">MSQSHEIGTLHDRHSLPTYLPIYLFTCLRHVTPYMPGCRSYGAQHRCFVVHGGGRATITKFVTEIDTTALEFCKPVITIRLAWCFIAKSSSKPSDW</sequence>
<name>A0A4C1SL38_EUMVA</name>
<proteinExistence type="predicted"/>
<dbReference type="EMBL" id="BGZK01003565">
    <property type="protein sequence ID" value="GBP02606.1"/>
    <property type="molecule type" value="Genomic_DNA"/>
</dbReference>
<protein>
    <submittedName>
        <fullName evidence="1">Uncharacterized protein</fullName>
    </submittedName>
</protein>
<evidence type="ECO:0000313" key="1">
    <source>
        <dbReference type="EMBL" id="GBP02606.1"/>
    </source>
</evidence>
<accession>A0A4C1SL38</accession>
<dbReference type="Proteomes" id="UP000299102">
    <property type="component" value="Unassembled WGS sequence"/>
</dbReference>
<reference evidence="1 2" key="1">
    <citation type="journal article" date="2019" name="Commun. Biol.">
        <title>The bagworm genome reveals a unique fibroin gene that provides high tensile strength.</title>
        <authorList>
            <person name="Kono N."/>
            <person name="Nakamura H."/>
            <person name="Ohtoshi R."/>
            <person name="Tomita M."/>
            <person name="Numata K."/>
            <person name="Arakawa K."/>
        </authorList>
    </citation>
    <scope>NUCLEOTIDE SEQUENCE [LARGE SCALE GENOMIC DNA]</scope>
</reference>
<dbReference type="AlphaFoldDB" id="A0A4C1SL38"/>